<accession>A0ABP5DG14</accession>
<protein>
    <submittedName>
        <fullName evidence="1">Uncharacterized protein</fullName>
    </submittedName>
</protein>
<keyword evidence="2" id="KW-1185">Reference proteome</keyword>
<evidence type="ECO:0000313" key="2">
    <source>
        <dbReference type="Proteomes" id="UP001501116"/>
    </source>
</evidence>
<reference evidence="2" key="1">
    <citation type="journal article" date="2019" name="Int. J. Syst. Evol. Microbiol.">
        <title>The Global Catalogue of Microorganisms (GCM) 10K type strain sequencing project: providing services to taxonomists for standard genome sequencing and annotation.</title>
        <authorList>
            <consortium name="The Broad Institute Genomics Platform"/>
            <consortium name="The Broad Institute Genome Sequencing Center for Infectious Disease"/>
            <person name="Wu L."/>
            <person name="Ma J."/>
        </authorList>
    </citation>
    <scope>NUCLEOTIDE SEQUENCE [LARGE SCALE GENOMIC DNA]</scope>
    <source>
        <strain evidence="2">JCM 14545</strain>
    </source>
</reference>
<dbReference type="EMBL" id="BAAANN010000031">
    <property type="protein sequence ID" value="GAA1979492.1"/>
    <property type="molecule type" value="Genomic_DNA"/>
</dbReference>
<organism evidence="1 2">
    <name type="scientific">Amycolatopsis minnesotensis</name>
    <dbReference type="NCBI Taxonomy" id="337894"/>
    <lineage>
        <taxon>Bacteria</taxon>
        <taxon>Bacillati</taxon>
        <taxon>Actinomycetota</taxon>
        <taxon>Actinomycetes</taxon>
        <taxon>Pseudonocardiales</taxon>
        <taxon>Pseudonocardiaceae</taxon>
        <taxon>Amycolatopsis</taxon>
    </lineage>
</organism>
<comment type="caution">
    <text evidence="1">The sequence shown here is derived from an EMBL/GenBank/DDBJ whole genome shotgun (WGS) entry which is preliminary data.</text>
</comment>
<gene>
    <name evidence="1" type="ORF">GCM10009754_64710</name>
</gene>
<dbReference type="Proteomes" id="UP001501116">
    <property type="component" value="Unassembled WGS sequence"/>
</dbReference>
<evidence type="ECO:0000313" key="1">
    <source>
        <dbReference type="EMBL" id="GAA1979492.1"/>
    </source>
</evidence>
<proteinExistence type="predicted"/>
<name>A0ABP5DG14_9PSEU</name>
<sequence>MPIIEIRIVTDQVARGQNGHRDTVGVGALRVIHRIVLCTPEAAATPFAGIAPAANEGYPR</sequence>